<dbReference type="AlphaFoldDB" id="A0A366LWZ3"/>
<gene>
    <name evidence="2" type="ORF">DP939_18145</name>
</gene>
<dbReference type="OrthoDB" id="4537149at2"/>
<name>A0A366LWZ3_9ACTN</name>
<protein>
    <recommendedName>
        <fullName evidence="1">Putative restriction endonuclease domain-containing protein</fullName>
    </recommendedName>
</protein>
<sequence>MLMALSRDRLLEAGPIDTLCQHINDLGFKAEIVRGSVVVSPMTTRLHSRVVHRLTKALSPLVLQHEWELHQTVAVRIPPERGDMRLPDLLVMPSDDELGEGQVDGAACLLAAEVCSPGTRDVDYRDKPHEYARVGIPLYLILDPLIEPPSSTLMSEPGNGYYEKVTVVEAGKPLALPPPFGITIDTGVLFGSVGEKGDVLDEGGEVAGVQEVDRADGLVRADVVEGGADPAEGRA</sequence>
<dbReference type="CDD" id="cd06260">
    <property type="entry name" value="DUF820-like"/>
    <property type="match status" value="1"/>
</dbReference>
<comment type="caution">
    <text evidence="2">The sequence shown here is derived from an EMBL/GenBank/DDBJ whole genome shotgun (WGS) entry which is preliminary data.</text>
</comment>
<dbReference type="InterPro" id="IPR008538">
    <property type="entry name" value="Uma2"/>
</dbReference>
<organism evidence="2 3">
    <name type="scientific">Spongiactinospora rosea</name>
    <dbReference type="NCBI Taxonomy" id="2248750"/>
    <lineage>
        <taxon>Bacteria</taxon>
        <taxon>Bacillati</taxon>
        <taxon>Actinomycetota</taxon>
        <taxon>Actinomycetes</taxon>
        <taxon>Streptosporangiales</taxon>
        <taxon>Streptosporangiaceae</taxon>
        <taxon>Spongiactinospora</taxon>
    </lineage>
</organism>
<dbReference type="Gene3D" id="3.90.1570.10">
    <property type="entry name" value="tt1808, chain A"/>
    <property type="match status" value="1"/>
</dbReference>
<dbReference type="EMBL" id="QMEY01000007">
    <property type="protein sequence ID" value="RBQ18441.1"/>
    <property type="molecule type" value="Genomic_DNA"/>
</dbReference>
<feature type="domain" description="Putative restriction endonuclease" evidence="1">
    <location>
        <begin position="25"/>
        <end position="185"/>
    </location>
</feature>
<dbReference type="SUPFAM" id="SSF52980">
    <property type="entry name" value="Restriction endonuclease-like"/>
    <property type="match status" value="1"/>
</dbReference>
<reference evidence="2 3" key="1">
    <citation type="submission" date="2018-06" db="EMBL/GenBank/DDBJ databases">
        <title>Sphaerisporangium craniellae sp. nov., isolated from a marine sponge in the South China Sea.</title>
        <authorList>
            <person name="Li L."/>
        </authorList>
    </citation>
    <scope>NUCLEOTIDE SEQUENCE [LARGE SCALE GENOMIC DNA]</scope>
    <source>
        <strain evidence="2 3">LHW63015</strain>
    </source>
</reference>
<accession>A0A366LWZ3</accession>
<evidence type="ECO:0000313" key="3">
    <source>
        <dbReference type="Proteomes" id="UP000253303"/>
    </source>
</evidence>
<dbReference type="Proteomes" id="UP000253303">
    <property type="component" value="Unassembled WGS sequence"/>
</dbReference>
<dbReference type="InterPro" id="IPR011335">
    <property type="entry name" value="Restrct_endonuc-II-like"/>
</dbReference>
<dbReference type="Pfam" id="PF05685">
    <property type="entry name" value="Uma2"/>
    <property type="match status" value="1"/>
</dbReference>
<dbReference type="PANTHER" id="PTHR35400:SF3">
    <property type="entry name" value="SLL1072 PROTEIN"/>
    <property type="match status" value="1"/>
</dbReference>
<evidence type="ECO:0000259" key="1">
    <source>
        <dbReference type="Pfam" id="PF05685"/>
    </source>
</evidence>
<evidence type="ECO:0000313" key="2">
    <source>
        <dbReference type="EMBL" id="RBQ18441.1"/>
    </source>
</evidence>
<dbReference type="InterPro" id="IPR012296">
    <property type="entry name" value="Nuclease_put_TT1808"/>
</dbReference>
<dbReference type="PANTHER" id="PTHR35400">
    <property type="entry name" value="SLR1083 PROTEIN"/>
    <property type="match status" value="1"/>
</dbReference>
<proteinExistence type="predicted"/>
<keyword evidence="3" id="KW-1185">Reference proteome</keyword>